<evidence type="ECO:0000256" key="2">
    <source>
        <dbReference type="ARBA" id="ARBA00022692"/>
    </source>
</evidence>
<keyword evidence="5 7" id="KW-0472">Membrane</keyword>
<feature type="domain" description="C2" evidence="8">
    <location>
        <begin position="223"/>
        <end position="346"/>
    </location>
</feature>
<comment type="subcellular location">
    <subcellularLocation>
        <location evidence="1">Membrane</location>
        <topology evidence="1">Single-pass membrane protein</topology>
    </subcellularLocation>
</comment>
<dbReference type="EnsemblProtists" id="PYU1_T009711">
    <property type="protein sequence ID" value="PYU1_T009711"/>
    <property type="gene ID" value="PYU1_G009693"/>
</dbReference>
<feature type="domain" description="C2" evidence="8">
    <location>
        <begin position="1651"/>
        <end position="1775"/>
    </location>
</feature>
<dbReference type="Pfam" id="PF00168">
    <property type="entry name" value="C2"/>
    <property type="match status" value="8"/>
</dbReference>
<dbReference type="GO" id="GO:0016020">
    <property type="term" value="C:membrane"/>
    <property type="evidence" value="ECO:0007669"/>
    <property type="project" value="UniProtKB-SubCell"/>
</dbReference>
<feature type="domain" description="C2" evidence="8">
    <location>
        <begin position="471"/>
        <end position="610"/>
    </location>
</feature>
<dbReference type="CDD" id="cd04011">
    <property type="entry name" value="C2B_Ferlin"/>
    <property type="match status" value="1"/>
</dbReference>
<feature type="compositionally biased region" description="Low complexity" evidence="6">
    <location>
        <begin position="180"/>
        <end position="209"/>
    </location>
</feature>
<reference evidence="10" key="2">
    <citation type="submission" date="2010-04" db="EMBL/GenBank/DDBJ databases">
        <authorList>
            <person name="Buell R."/>
            <person name="Hamilton J."/>
            <person name="Hostetler J."/>
        </authorList>
    </citation>
    <scope>NUCLEOTIDE SEQUENCE [LARGE SCALE GENOMIC DNA]</scope>
    <source>
        <strain evidence="10">DAOM:BR144</strain>
    </source>
</reference>
<feature type="region of interest" description="Disordered" evidence="6">
    <location>
        <begin position="1337"/>
        <end position="1387"/>
    </location>
</feature>
<feature type="compositionally biased region" description="Low complexity" evidence="6">
    <location>
        <begin position="158"/>
        <end position="170"/>
    </location>
</feature>
<feature type="compositionally biased region" description="Low complexity" evidence="6">
    <location>
        <begin position="1820"/>
        <end position="1829"/>
    </location>
</feature>
<dbReference type="CDD" id="cd04037">
    <property type="entry name" value="C2E_Ferlin"/>
    <property type="match status" value="1"/>
</dbReference>
<feature type="region of interest" description="Disordered" evidence="6">
    <location>
        <begin position="158"/>
        <end position="223"/>
    </location>
</feature>
<feature type="region of interest" description="Disordered" evidence="6">
    <location>
        <begin position="1813"/>
        <end position="1885"/>
    </location>
</feature>
<dbReference type="EMBL" id="GL376615">
    <property type="status" value="NOT_ANNOTATED_CDS"/>
    <property type="molecule type" value="Genomic_DNA"/>
</dbReference>
<keyword evidence="3" id="KW-0677">Repeat</keyword>
<dbReference type="OMA" id="NPYVDYG"/>
<evidence type="ECO:0000256" key="5">
    <source>
        <dbReference type="ARBA" id="ARBA00023136"/>
    </source>
</evidence>
<evidence type="ECO:0000256" key="4">
    <source>
        <dbReference type="ARBA" id="ARBA00022989"/>
    </source>
</evidence>
<dbReference type="SUPFAM" id="SSF49562">
    <property type="entry name" value="C2 domain (Calcium/lipid-binding domain, CaLB)"/>
    <property type="match status" value="8"/>
</dbReference>
<organism evidence="9 10">
    <name type="scientific">Globisporangium ultimum (strain ATCC 200006 / CBS 805.95 / DAOM BR144)</name>
    <name type="common">Pythium ultimum</name>
    <dbReference type="NCBI Taxonomy" id="431595"/>
    <lineage>
        <taxon>Eukaryota</taxon>
        <taxon>Sar</taxon>
        <taxon>Stramenopiles</taxon>
        <taxon>Oomycota</taxon>
        <taxon>Peronosporomycetes</taxon>
        <taxon>Pythiales</taxon>
        <taxon>Pythiaceae</taxon>
        <taxon>Globisporangium</taxon>
    </lineage>
</organism>
<feature type="transmembrane region" description="Helical" evidence="7">
    <location>
        <begin position="1990"/>
        <end position="2013"/>
    </location>
</feature>
<reference evidence="10" key="1">
    <citation type="journal article" date="2010" name="Genome Biol.">
        <title>Genome sequence of the necrotrophic plant pathogen Pythium ultimum reveals original pathogenicity mechanisms and effector repertoire.</title>
        <authorList>
            <person name="Levesque C.A."/>
            <person name="Brouwer H."/>
            <person name="Cano L."/>
            <person name="Hamilton J.P."/>
            <person name="Holt C."/>
            <person name="Huitema E."/>
            <person name="Raffaele S."/>
            <person name="Robideau G.P."/>
            <person name="Thines M."/>
            <person name="Win J."/>
            <person name="Zerillo M.M."/>
            <person name="Beakes G.W."/>
            <person name="Boore J.L."/>
            <person name="Busam D."/>
            <person name="Dumas B."/>
            <person name="Ferriera S."/>
            <person name="Fuerstenberg S.I."/>
            <person name="Gachon C.M."/>
            <person name="Gaulin E."/>
            <person name="Govers F."/>
            <person name="Grenville-Briggs L."/>
            <person name="Horner N."/>
            <person name="Hostetler J."/>
            <person name="Jiang R.H."/>
            <person name="Johnson J."/>
            <person name="Krajaejun T."/>
            <person name="Lin H."/>
            <person name="Meijer H.J."/>
            <person name="Moore B."/>
            <person name="Morris P."/>
            <person name="Phuntmart V."/>
            <person name="Puiu D."/>
            <person name="Shetty J."/>
            <person name="Stajich J.E."/>
            <person name="Tripathy S."/>
            <person name="Wawra S."/>
            <person name="van West P."/>
            <person name="Whitty B.R."/>
            <person name="Coutinho P.M."/>
            <person name="Henrissat B."/>
            <person name="Martin F."/>
            <person name="Thomas P.D."/>
            <person name="Tyler B.M."/>
            <person name="De Vries R.P."/>
            <person name="Kamoun S."/>
            <person name="Yandell M."/>
            <person name="Tisserat N."/>
            <person name="Buell C.R."/>
        </authorList>
    </citation>
    <scope>NUCLEOTIDE SEQUENCE</scope>
    <source>
        <strain evidence="10">DAOM:BR144</strain>
    </source>
</reference>
<feature type="domain" description="C2" evidence="8">
    <location>
        <begin position="1016"/>
        <end position="1132"/>
    </location>
</feature>
<keyword evidence="10" id="KW-1185">Reference proteome</keyword>
<dbReference type="GO" id="GO:0007009">
    <property type="term" value="P:plasma membrane organization"/>
    <property type="evidence" value="ECO:0007669"/>
    <property type="project" value="TreeGrafter"/>
</dbReference>
<dbReference type="VEuPathDB" id="FungiDB:PYU1_G009693"/>
<feature type="compositionally biased region" description="Acidic residues" evidence="6">
    <location>
        <begin position="431"/>
        <end position="457"/>
    </location>
</feature>
<dbReference type="InterPro" id="IPR037724">
    <property type="entry name" value="C2E_Ferlin"/>
</dbReference>
<keyword evidence="4 7" id="KW-1133">Transmembrane helix</keyword>
<evidence type="ECO:0000256" key="7">
    <source>
        <dbReference type="SAM" id="Phobius"/>
    </source>
</evidence>
<dbReference type="Proteomes" id="UP000019132">
    <property type="component" value="Unassembled WGS sequence"/>
</dbReference>
<dbReference type="InterPro" id="IPR035892">
    <property type="entry name" value="C2_domain_sf"/>
</dbReference>
<feature type="domain" description="C2" evidence="8">
    <location>
        <begin position="1172"/>
        <end position="1302"/>
    </location>
</feature>
<dbReference type="InterPro" id="IPR037721">
    <property type="entry name" value="Ferlin"/>
</dbReference>
<feature type="compositionally biased region" description="Basic and acidic residues" evidence="6">
    <location>
        <begin position="1355"/>
        <end position="1366"/>
    </location>
</feature>
<feature type="domain" description="C2" evidence="8">
    <location>
        <begin position="1"/>
        <end position="111"/>
    </location>
</feature>
<dbReference type="InterPro" id="IPR012968">
    <property type="entry name" value="FerIin_dom"/>
</dbReference>
<keyword evidence="2 7" id="KW-0812">Transmembrane</keyword>
<evidence type="ECO:0000313" key="9">
    <source>
        <dbReference type="EnsemblProtists" id="PYU1_T009711"/>
    </source>
</evidence>
<evidence type="ECO:0000256" key="6">
    <source>
        <dbReference type="SAM" id="MobiDB-lite"/>
    </source>
</evidence>
<dbReference type="PANTHER" id="PTHR12546">
    <property type="entry name" value="FER-1-LIKE"/>
    <property type="match status" value="1"/>
</dbReference>
<dbReference type="PROSITE" id="PS50004">
    <property type="entry name" value="C2"/>
    <property type="match status" value="8"/>
</dbReference>
<dbReference type="SMART" id="SM00239">
    <property type="entry name" value="C2"/>
    <property type="match status" value="8"/>
</dbReference>
<reference evidence="9" key="3">
    <citation type="submission" date="2015-02" db="UniProtKB">
        <authorList>
            <consortium name="EnsemblProtists"/>
        </authorList>
    </citation>
    <scope>IDENTIFICATION</scope>
    <source>
        <strain evidence="9">DAOM BR144</strain>
    </source>
</reference>
<dbReference type="InParanoid" id="K3WXL3"/>
<feature type="region of interest" description="Disordered" evidence="6">
    <location>
        <begin position="409"/>
        <end position="461"/>
    </location>
</feature>
<dbReference type="eggNOG" id="KOG1326">
    <property type="taxonomic scope" value="Eukaryota"/>
</dbReference>
<evidence type="ECO:0000256" key="3">
    <source>
        <dbReference type="ARBA" id="ARBA00022737"/>
    </source>
</evidence>
<feature type="compositionally biased region" description="Low complexity" evidence="6">
    <location>
        <begin position="1342"/>
        <end position="1352"/>
    </location>
</feature>
<feature type="compositionally biased region" description="Polar residues" evidence="6">
    <location>
        <begin position="1841"/>
        <end position="1864"/>
    </location>
</feature>
<feature type="domain" description="C2" evidence="8">
    <location>
        <begin position="1465"/>
        <end position="1608"/>
    </location>
</feature>
<protein>
    <recommendedName>
        <fullName evidence="8">C2 domain-containing protein</fullName>
    </recommendedName>
</protein>
<dbReference type="SMART" id="SM01202">
    <property type="entry name" value="FerI"/>
    <property type="match status" value="1"/>
</dbReference>
<dbReference type="InterPro" id="IPR037720">
    <property type="entry name" value="C2B_Ferlin"/>
</dbReference>
<feature type="transmembrane region" description="Helical" evidence="7">
    <location>
        <begin position="2019"/>
        <end position="2040"/>
    </location>
</feature>
<evidence type="ECO:0000259" key="8">
    <source>
        <dbReference type="PROSITE" id="PS50004"/>
    </source>
</evidence>
<proteinExistence type="predicted"/>
<evidence type="ECO:0000256" key="1">
    <source>
        <dbReference type="ARBA" id="ARBA00004167"/>
    </source>
</evidence>
<dbReference type="CDD" id="cd00030">
    <property type="entry name" value="C2"/>
    <property type="match status" value="1"/>
</dbReference>
<dbReference type="InterPro" id="IPR000008">
    <property type="entry name" value="C2_dom"/>
</dbReference>
<feature type="domain" description="C2" evidence="8">
    <location>
        <begin position="658"/>
        <end position="789"/>
    </location>
</feature>
<name>K3WXL3_GLOUD</name>
<dbReference type="PANTHER" id="PTHR12546:SF33">
    <property type="entry name" value="SPERM VESICLE FUSION PROTEIN FER-1"/>
    <property type="match status" value="1"/>
</dbReference>
<evidence type="ECO:0000313" key="10">
    <source>
        <dbReference type="Proteomes" id="UP000019132"/>
    </source>
</evidence>
<sequence length="2051" mass="229973">MPLVTTPRVCLKVLSAAEVGLRHGGAGSAVTTVDPYCQVKCGEVVLRTEAKAQTTTPVWNQVLRFGVKKPLGDVVTFKVYAFSNEDKDELLGEAELTIADLPADETIVHTLHLLRGEGSEPQFGTIEVEARYEPTFQAEERVGPDGKVVRTAPAVPVSVVSESSETTTRTNADGAQVRHTATTTTTTTSSSSSATEAENSTSATMTSSSEETKAVAATSKNASHTLVEQASTVDYSDKEPNYLVVTLLEAKGLLALDGTGIEASSDPFVKIHCTRNQSQRTRTQKQTLHPRWRQRFYFYLAKSGPQYLELVLEDQDYISNDFLGRCVINLNEWRERFDRTKQVFWLALEHKPKEGGQDMVFSDISPTRKMNYGRGKVCLALETRYMDRKIQTLEQGELDHVTVIPTTRGLRNVGSSAGADEGGPQENLNAGEDENAVDPNGDEDEDEDEDEGDDADEDPLKKETAEEKKIREEEHQKMFQELSNVQFLSGDYQIRVRVIEVRDLKPMDANGSCDPVVSIECLSQRQHTMVKQKQLSCVFDEYLYFNFKNMDKDTIQQGSIKVSVMDADGPRFLANSDSGTSRFDDMIGFFVVDIPYVYFQPDHEIHRKWVALVGNKKNNSDSIQGYLLLSIVVLGPGDKLKIHDPAEDKTTLDQDVASKKDINSLVLVPPRVSQTLHYLVVTVLIAEDLPDMDKSMLHSGGIDAYVRVYFAGQDILETRKVTVKGSGNISVEFHQELWFPVLLPCMSNNIFVSVWDNDLTTDELVANTLTPFLFSHVQKYPSQFKNRWANLYGPPLGYIMESKDRKMMFDNPAIASTYRGRVLLSMRVEDGSKSVNDRPHTRNLMSTPIRPAFKKYTLRAALFYGTEIPKFASKTRWNCNSRMSIRVSIGRHSIKSTRAENVGGICHWNQYLDIPDITFPEDLEQVPDVFVHLVRQQLSESRYICYARYTAKELFNDSGELKDARDIPPPQWINLIEDPVLDDLKDHDFTGNVLMNLRLEPSLFDETREKNTALLWREHSQKTAAYMKYTLFVHVFQGRSLPAADSNGLLDPYVKVTCGGSEGKVSTRMMTRDPCFYETVVLDVELPQDQEFLPKVSLQVYDWDQWDADDYVGGAKFNLTDFPQLSSTKYTKKRTSGEYMVPRPKWYPISYLTDGDTEGELLLSFDLIKKDTPGAIVEPPESIRPQTEEKFLEIIALGCRGLQPIGFMPVNTPFVKFEVGEVSKTNAAKLTNPSSKPSGRNPNFLERIVIPVTMPIDALFAPRLNISVYDQLLGGFYKPLIGVCSVDLSQKLPFSNGQPNPLYEEPGGKLFIGNPYVERSDDFSTFPGTIPTEIMREKSMSDARLSQASLSSRRGKVEQEETKDASQEAPTEEDIGAGILPPSSDATNLYTTGAESDYADEIPHYMQNRRVIDGTLEEELDTPFESYPLFRGNSLKRRNFFTRRTEVDFRSVGRFKGVIRVLKSRDEPPLFNLESFLNPQPYLVRVYVLDAMNIQPKDANNKCDPYLRLSLGDGHKRDHVFNDRESHRTETLAPKFHNMYEFKAELPGVSELRLEVLDYDFFAIPGIPHGLSSGIVSVGTTVDGDDFVGATLLDLEDRWFSSKWQQLGATADSYEKRKPLENRPLYAPSSTLPQGSVRLWIDILTPHEIKKVSPLDISLPPIEKFEVRVIVYKAKNVTPGDFTDLSDLLVKCWLQNKDEKAQSTDTHWRAKNGKASFNWRMKFDLELPIDPDSEADKGYLHFQMWDKDLLYDDCLADSVVDLSMFLKQAYRTKQIVNVFAKKKSVRGLGKDSMPISSRGGSTGIGYSTSSVYDSTRAPMSSTSSVSIDIDSSKQPLLGGAPTSTGSSFFSSQAPENVYSSQASGDEQARKKHKKKKSHAKDNAESLVQSVKQRLGMGDDPEDASWLTMTTRDAATGDRIKAGDLLVSIEILPVHLANARAAGLGRSEPNNFPFLPEPADRLHLSAMWNPLYVLEALMGPKFYRAFSSCMVCTLFLALIIFAGPLVNVFLTIVSMLPSPIGWVVFGGLVFLMFSSFCYCTFQCNRAITGSRD</sequence>
<accession>K3WXL3</accession>
<feature type="compositionally biased region" description="Basic residues" evidence="6">
    <location>
        <begin position="1869"/>
        <end position="1878"/>
    </location>
</feature>
<dbReference type="Gene3D" id="2.60.40.150">
    <property type="entry name" value="C2 domain"/>
    <property type="match status" value="7"/>
</dbReference>
<dbReference type="HOGENOM" id="CLU_001603_0_0_1"/>
<dbReference type="STRING" id="431595.K3WXL3"/>